<evidence type="ECO:0000313" key="3">
    <source>
        <dbReference type="Proteomes" id="UP000658127"/>
    </source>
</evidence>
<feature type="transmembrane region" description="Helical" evidence="1">
    <location>
        <begin position="27"/>
        <end position="46"/>
    </location>
</feature>
<keyword evidence="3" id="KW-1185">Reference proteome</keyword>
<gene>
    <name evidence="2" type="ORF">GCM10011610_43310</name>
</gene>
<accession>A0ABQ2KM42</accession>
<evidence type="ECO:0000256" key="1">
    <source>
        <dbReference type="SAM" id="Phobius"/>
    </source>
</evidence>
<protein>
    <recommendedName>
        <fullName evidence="4">PH domain-containing protein</fullName>
    </recommendedName>
</protein>
<dbReference type="Proteomes" id="UP000658127">
    <property type="component" value="Unassembled WGS sequence"/>
</dbReference>
<sequence length="135" mass="14355">MALTVWGLTIWTAEILSVVGGVEDGASTIGLAVALPLSGLLFYAAAARVNRGLRVVAGPGCRMAARYAADAVELGQTGRRVTLRYSGVKKVIVRGGVVLLQPRGFHFEAIYDYGLFLLREIVPDDAVARIRAARG</sequence>
<keyword evidence="1" id="KW-1133">Transmembrane helix</keyword>
<evidence type="ECO:0000313" key="2">
    <source>
        <dbReference type="EMBL" id="GGN87156.1"/>
    </source>
</evidence>
<comment type="caution">
    <text evidence="2">The sequence shown here is derived from an EMBL/GenBank/DDBJ whole genome shotgun (WGS) entry which is preliminary data.</text>
</comment>
<keyword evidence="1" id="KW-0472">Membrane</keyword>
<reference evidence="3" key="1">
    <citation type="journal article" date="2019" name="Int. J. Syst. Evol. Microbiol.">
        <title>The Global Catalogue of Microorganisms (GCM) 10K type strain sequencing project: providing services to taxonomists for standard genome sequencing and annotation.</title>
        <authorList>
            <consortium name="The Broad Institute Genomics Platform"/>
            <consortium name="The Broad Institute Genome Sequencing Center for Infectious Disease"/>
            <person name="Wu L."/>
            <person name="Ma J."/>
        </authorList>
    </citation>
    <scope>NUCLEOTIDE SEQUENCE [LARGE SCALE GENOMIC DNA]</scope>
    <source>
        <strain evidence="3">CGMCC 4.7329</strain>
    </source>
</reference>
<keyword evidence="1" id="KW-0812">Transmembrane</keyword>
<organism evidence="2 3">
    <name type="scientific">Nocardia rhizosphaerihabitans</name>
    <dbReference type="NCBI Taxonomy" id="1691570"/>
    <lineage>
        <taxon>Bacteria</taxon>
        <taxon>Bacillati</taxon>
        <taxon>Actinomycetota</taxon>
        <taxon>Actinomycetes</taxon>
        <taxon>Mycobacteriales</taxon>
        <taxon>Nocardiaceae</taxon>
        <taxon>Nocardia</taxon>
    </lineage>
</organism>
<evidence type="ECO:0008006" key="4">
    <source>
        <dbReference type="Google" id="ProtNLM"/>
    </source>
</evidence>
<proteinExistence type="predicted"/>
<dbReference type="EMBL" id="BMNE01000004">
    <property type="protein sequence ID" value="GGN87156.1"/>
    <property type="molecule type" value="Genomic_DNA"/>
</dbReference>
<name>A0ABQ2KM42_9NOCA</name>